<accession>A0A3Q9HRZ5</accession>
<keyword evidence="2" id="KW-1185">Reference proteome</keyword>
<name>A0A3Q9HRZ5_9FIRM</name>
<organism evidence="1 2">
    <name type="scientific">Anoxybacter fermentans</name>
    <dbReference type="NCBI Taxonomy" id="1323375"/>
    <lineage>
        <taxon>Bacteria</taxon>
        <taxon>Bacillati</taxon>
        <taxon>Bacillota</taxon>
        <taxon>Clostridia</taxon>
        <taxon>Halanaerobiales</taxon>
        <taxon>Anoxybacter</taxon>
    </lineage>
</organism>
<dbReference type="AlphaFoldDB" id="A0A3Q9HRZ5"/>
<dbReference type="EMBL" id="CP016379">
    <property type="protein sequence ID" value="AZR73173.1"/>
    <property type="molecule type" value="Genomic_DNA"/>
</dbReference>
<evidence type="ECO:0000313" key="2">
    <source>
        <dbReference type="Proteomes" id="UP000267250"/>
    </source>
</evidence>
<dbReference type="InterPro" id="IPR023214">
    <property type="entry name" value="HAD_sf"/>
</dbReference>
<dbReference type="InterPro" id="IPR036412">
    <property type="entry name" value="HAD-like_sf"/>
</dbReference>
<reference evidence="1 2" key="1">
    <citation type="submission" date="2016-07" db="EMBL/GenBank/DDBJ databases">
        <title>Genome and transcriptome analysis of iron-reducing fermentative bacteria Anoxybacter fermentans.</title>
        <authorList>
            <person name="Zeng X."/>
            <person name="Shao Z."/>
        </authorList>
    </citation>
    <scope>NUCLEOTIDE SEQUENCE [LARGE SCALE GENOMIC DNA]</scope>
    <source>
        <strain evidence="1 2">DY22613</strain>
    </source>
</reference>
<dbReference type="Proteomes" id="UP000267250">
    <property type="component" value="Chromosome"/>
</dbReference>
<dbReference type="Gene3D" id="3.40.50.1000">
    <property type="entry name" value="HAD superfamily/HAD-like"/>
    <property type="match status" value="1"/>
</dbReference>
<gene>
    <name evidence="1" type="ORF">BBF96_07105</name>
</gene>
<dbReference type="RefSeq" id="WP_164730943.1">
    <property type="nucleotide sequence ID" value="NZ_CP016379.1"/>
</dbReference>
<dbReference type="SUPFAM" id="SSF56784">
    <property type="entry name" value="HAD-like"/>
    <property type="match status" value="1"/>
</dbReference>
<evidence type="ECO:0000313" key="1">
    <source>
        <dbReference type="EMBL" id="AZR73173.1"/>
    </source>
</evidence>
<proteinExistence type="predicted"/>
<dbReference type="KEGG" id="aft:BBF96_07105"/>
<evidence type="ECO:0008006" key="3">
    <source>
        <dbReference type="Google" id="ProtNLM"/>
    </source>
</evidence>
<dbReference type="Pfam" id="PF08282">
    <property type="entry name" value="Hydrolase_3"/>
    <property type="match status" value="1"/>
</dbReference>
<sequence length="156" mass="17360">MIKVNIPERGTVELKYLVLDFNGTLALDGVIFPEVLPLLEEIAKKIKIYTLTADTFGTAREQTIHLPVILHTLKSNFHTREKGEFVKKLGEKNVIAIGNGKNDLEMLKRAEIGIGVLGDEGCATEIFQVADLIVPGIRQGLELLLYPKRLVATLRR</sequence>
<protein>
    <recommendedName>
        <fullName evidence="3">ATPase P</fullName>
    </recommendedName>
</protein>